<sequence>MPIRPVLALPAVAVAMLLAVPQSGSAAARPARCAEKAVTVHAHRSGDPTLLHLGVTNRSTRACTVDRIPTVVFGDLDGAALPVPAGRSGTYLLEAGRTAYAALRTIADPADPEARRVESIGVSPDPSRFGRTFTARELGVGRVVLVWEPVTSWWKPSQAAADRALR</sequence>
<proteinExistence type="predicted"/>
<keyword evidence="1" id="KW-0732">Signal</keyword>
<evidence type="ECO:0000256" key="1">
    <source>
        <dbReference type="SAM" id="SignalP"/>
    </source>
</evidence>
<dbReference type="Pfam" id="PF14016">
    <property type="entry name" value="DUF4232"/>
    <property type="match status" value="1"/>
</dbReference>
<evidence type="ECO:0000313" key="4">
    <source>
        <dbReference type="Proteomes" id="UP000181942"/>
    </source>
</evidence>
<evidence type="ECO:0000313" key="3">
    <source>
        <dbReference type="EMBL" id="SFE45166.1"/>
    </source>
</evidence>
<protein>
    <recommendedName>
        <fullName evidence="2">DUF4232 domain-containing protein</fullName>
    </recommendedName>
</protein>
<name>A0A1I2AMS8_9ACTN</name>
<dbReference type="AlphaFoldDB" id="A0A1I2AMS8"/>
<dbReference type="RefSeq" id="WP_075025841.1">
    <property type="nucleotide sequence ID" value="NZ_FONR01000001.1"/>
</dbReference>
<dbReference type="Proteomes" id="UP000181942">
    <property type="component" value="Unassembled WGS sequence"/>
</dbReference>
<evidence type="ECO:0000259" key="2">
    <source>
        <dbReference type="Pfam" id="PF14016"/>
    </source>
</evidence>
<feature type="signal peptide" evidence="1">
    <location>
        <begin position="1"/>
        <end position="26"/>
    </location>
</feature>
<reference evidence="3 4" key="1">
    <citation type="submission" date="2016-10" db="EMBL/GenBank/DDBJ databases">
        <authorList>
            <person name="de Groot N.N."/>
        </authorList>
    </citation>
    <scope>NUCLEOTIDE SEQUENCE [LARGE SCALE GENOMIC DNA]</scope>
    <source>
        <strain evidence="3 4">OK461</strain>
    </source>
</reference>
<dbReference type="EMBL" id="FONR01000001">
    <property type="protein sequence ID" value="SFE45166.1"/>
    <property type="molecule type" value="Genomic_DNA"/>
</dbReference>
<dbReference type="InterPro" id="IPR025326">
    <property type="entry name" value="DUF4232"/>
</dbReference>
<feature type="domain" description="DUF4232" evidence="2">
    <location>
        <begin position="33"/>
        <end position="153"/>
    </location>
</feature>
<dbReference type="OrthoDB" id="4211455at2"/>
<gene>
    <name evidence="3" type="ORF">SAMN02787118_101754</name>
</gene>
<accession>A0A1I2AMS8</accession>
<feature type="chain" id="PRO_5038859877" description="DUF4232 domain-containing protein" evidence="1">
    <location>
        <begin position="27"/>
        <end position="166"/>
    </location>
</feature>
<organism evidence="3 4">
    <name type="scientific">Streptomyces mirabilis</name>
    <dbReference type="NCBI Taxonomy" id="68239"/>
    <lineage>
        <taxon>Bacteria</taxon>
        <taxon>Bacillati</taxon>
        <taxon>Actinomycetota</taxon>
        <taxon>Actinomycetes</taxon>
        <taxon>Kitasatosporales</taxon>
        <taxon>Streptomycetaceae</taxon>
        <taxon>Streptomyces</taxon>
    </lineage>
</organism>